<protein>
    <submittedName>
        <fullName evidence="10">MFS multidrug transporter</fullName>
    </submittedName>
</protein>
<evidence type="ECO:0000256" key="3">
    <source>
        <dbReference type="ARBA" id="ARBA00022475"/>
    </source>
</evidence>
<dbReference type="CDD" id="cd17323">
    <property type="entry name" value="MFS_Tpo1_MDR_like"/>
    <property type="match status" value="1"/>
</dbReference>
<feature type="transmembrane region" description="Helical" evidence="8">
    <location>
        <begin position="270"/>
        <end position="297"/>
    </location>
</feature>
<keyword evidence="5 8" id="KW-1133">Transmembrane helix</keyword>
<evidence type="ECO:0000256" key="5">
    <source>
        <dbReference type="ARBA" id="ARBA00022989"/>
    </source>
</evidence>
<dbReference type="EMBL" id="JAGTJR010000031">
    <property type="protein sequence ID" value="KAH7038963.1"/>
    <property type="molecule type" value="Genomic_DNA"/>
</dbReference>
<evidence type="ECO:0000259" key="9">
    <source>
        <dbReference type="PROSITE" id="PS50850"/>
    </source>
</evidence>
<keyword evidence="3" id="KW-1003">Cell membrane</keyword>
<dbReference type="InterPro" id="IPR020846">
    <property type="entry name" value="MFS_dom"/>
</dbReference>
<feature type="transmembrane region" description="Helical" evidence="8">
    <location>
        <begin position="48"/>
        <end position="69"/>
    </location>
</feature>
<evidence type="ECO:0000256" key="1">
    <source>
        <dbReference type="ARBA" id="ARBA00004651"/>
    </source>
</evidence>
<dbReference type="SUPFAM" id="SSF103473">
    <property type="entry name" value="MFS general substrate transporter"/>
    <property type="match status" value="1"/>
</dbReference>
<proteinExistence type="inferred from homology"/>
<feature type="transmembrane region" description="Helical" evidence="8">
    <location>
        <begin position="420"/>
        <end position="438"/>
    </location>
</feature>
<evidence type="ECO:0000256" key="6">
    <source>
        <dbReference type="ARBA" id="ARBA00023136"/>
    </source>
</evidence>
<evidence type="ECO:0000256" key="7">
    <source>
        <dbReference type="SAM" id="MobiDB-lite"/>
    </source>
</evidence>
<feature type="region of interest" description="Disordered" evidence="7">
    <location>
        <begin position="1"/>
        <end position="39"/>
    </location>
</feature>
<feature type="transmembrane region" description="Helical" evidence="8">
    <location>
        <begin position="117"/>
        <end position="134"/>
    </location>
</feature>
<dbReference type="PROSITE" id="PS50850">
    <property type="entry name" value="MFS"/>
    <property type="match status" value="1"/>
</dbReference>
<organism evidence="10 11">
    <name type="scientific">Macrophomina phaseolina</name>
    <dbReference type="NCBI Taxonomy" id="35725"/>
    <lineage>
        <taxon>Eukaryota</taxon>
        <taxon>Fungi</taxon>
        <taxon>Dikarya</taxon>
        <taxon>Ascomycota</taxon>
        <taxon>Pezizomycotina</taxon>
        <taxon>Dothideomycetes</taxon>
        <taxon>Dothideomycetes incertae sedis</taxon>
        <taxon>Botryosphaeriales</taxon>
        <taxon>Botryosphaeriaceae</taxon>
        <taxon>Macrophomina</taxon>
    </lineage>
</organism>
<feature type="transmembrane region" description="Helical" evidence="8">
    <location>
        <begin position="383"/>
        <end position="408"/>
    </location>
</feature>
<feature type="compositionally biased region" description="Polar residues" evidence="7">
    <location>
        <begin position="1"/>
        <end position="10"/>
    </location>
</feature>
<reference evidence="10 11" key="1">
    <citation type="journal article" date="2021" name="Nat. Commun.">
        <title>Genetic determinants of endophytism in the Arabidopsis root mycobiome.</title>
        <authorList>
            <person name="Mesny F."/>
            <person name="Miyauchi S."/>
            <person name="Thiergart T."/>
            <person name="Pickel B."/>
            <person name="Atanasova L."/>
            <person name="Karlsson M."/>
            <person name="Huettel B."/>
            <person name="Barry K.W."/>
            <person name="Haridas S."/>
            <person name="Chen C."/>
            <person name="Bauer D."/>
            <person name="Andreopoulos W."/>
            <person name="Pangilinan J."/>
            <person name="LaButti K."/>
            <person name="Riley R."/>
            <person name="Lipzen A."/>
            <person name="Clum A."/>
            <person name="Drula E."/>
            <person name="Henrissat B."/>
            <person name="Kohler A."/>
            <person name="Grigoriev I.V."/>
            <person name="Martin F.M."/>
            <person name="Hacquard S."/>
        </authorList>
    </citation>
    <scope>NUCLEOTIDE SEQUENCE [LARGE SCALE GENOMIC DNA]</scope>
    <source>
        <strain evidence="10 11">MPI-SDFR-AT-0080</strain>
    </source>
</reference>
<dbReference type="InterPro" id="IPR011701">
    <property type="entry name" value="MFS"/>
</dbReference>
<evidence type="ECO:0000256" key="4">
    <source>
        <dbReference type="ARBA" id="ARBA00022692"/>
    </source>
</evidence>
<dbReference type="Proteomes" id="UP000774617">
    <property type="component" value="Unassembled WGS sequence"/>
</dbReference>
<sequence>MTATSGSQQSYDEEKPPETPSQVMPEPVDWNEPGDPENPQNWPSWKRYSYVALVSVLTLIMNLSSTIFAPGSAMLKEEFGIRSTTVGTLTVSIYMLGLVGGPVVAAPASEMFGRLPVYHVCNALFLAFTIACAKSTNTSMFLAFRLLAGAAGSAPLTIGGGTIAGVMPKEQRGLAMGMFSLGPTLGPSVGPIAGGFIAETVGWRWTFWVLAIAHGVVAFVAVVFMRETFAKILLQRKSTRIGAHATANVQDGARSSSAKQLLLASSIRPLLMLAMSPTVSLLSLAVAFAFGLTFLLITTFSSVFQDQYGFSLGISGLCYLGMGTGMLLAVAIFSSTSGKVLRWHIAKGLVEPENRLALMAVFYPVMPIGFFWYGWAADAEKHWIVPLIGAAFVGFGSLFILMPAQLYLVDAFGPAQAASALAAVTMLRSVFAAFLPLAGPPLYEKLGLGWGNSLLGFLAVAFVPIPLLFYRYGTILRHRYPLKF</sequence>
<feature type="transmembrane region" description="Helical" evidence="8">
    <location>
        <begin position="309"/>
        <end position="335"/>
    </location>
</feature>
<feature type="transmembrane region" description="Helical" evidence="8">
    <location>
        <begin position="205"/>
        <end position="225"/>
    </location>
</feature>
<dbReference type="PANTHER" id="PTHR23502">
    <property type="entry name" value="MAJOR FACILITATOR SUPERFAMILY"/>
    <property type="match status" value="1"/>
</dbReference>
<keyword evidence="6 8" id="KW-0472">Membrane</keyword>
<dbReference type="PANTHER" id="PTHR23502:SF135">
    <property type="entry name" value="MAJOR FACILITATOR SUPERFAMILY (MFS) PROFILE DOMAIN-CONTAINING PROTEIN-RELATED"/>
    <property type="match status" value="1"/>
</dbReference>
<comment type="subcellular location">
    <subcellularLocation>
        <location evidence="1">Cell membrane</location>
        <topology evidence="1">Multi-pass membrane protein</topology>
    </subcellularLocation>
</comment>
<feature type="transmembrane region" description="Helical" evidence="8">
    <location>
        <begin position="81"/>
        <end position="105"/>
    </location>
</feature>
<name>A0ABQ8G0E5_9PEZI</name>
<gene>
    <name evidence="10" type="ORF">B0J12DRAFT_713075</name>
</gene>
<comment type="similarity">
    <text evidence="2">Belongs to the major facilitator superfamily.</text>
</comment>
<keyword evidence="11" id="KW-1185">Reference proteome</keyword>
<feature type="transmembrane region" description="Helical" evidence="8">
    <location>
        <begin position="146"/>
        <end position="167"/>
    </location>
</feature>
<feature type="transmembrane region" description="Helical" evidence="8">
    <location>
        <begin position="356"/>
        <end position="377"/>
    </location>
</feature>
<accession>A0ABQ8G0E5</accession>
<dbReference type="InterPro" id="IPR036259">
    <property type="entry name" value="MFS_trans_sf"/>
</dbReference>
<keyword evidence="4 8" id="KW-0812">Transmembrane</keyword>
<evidence type="ECO:0000313" key="10">
    <source>
        <dbReference type="EMBL" id="KAH7038963.1"/>
    </source>
</evidence>
<evidence type="ECO:0000313" key="11">
    <source>
        <dbReference type="Proteomes" id="UP000774617"/>
    </source>
</evidence>
<evidence type="ECO:0000256" key="2">
    <source>
        <dbReference type="ARBA" id="ARBA00008335"/>
    </source>
</evidence>
<feature type="domain" description="Major facilitator superfamily (MFS) profile" evidence="9">
    <location>
        <begin position="50"/>
        <end position="479"/>
    </location>
</feature>
<comment type="caution">
    <text evidence="10">The sequence shown here is derived from an EMBL/GenBank/DDBJ whole genome shotgun (WGS) entry which is preliminary data.</text>
</comment>
<feature type="transmembrane region" description="Helical" evidence="8">
    <location>
        <begin position="450"/>
        <end position="470"/>
    </location>
</feature>
<dbReference type="Pfam" id="PF07690">
    <property type="entry name" value="MFS_1"/>
    <property type="match status" value="1"/>
</dbReference>
<dbReference type="Gene3D" id="1.20.1250.20">
    <property type="entry name" value="MFS general substrate transporter like domains"/>
    <property type="match status" value="1"/>
</dbReference>
<evidence type="ECO:0000256" key="8">
    <source>
        <dbReference type="SAM" id="Phobius"/>
    </source>
</evidence>